<keyword evidence="8" id="KW-1185">Reference proteome</keyword>
<dbReference type="Proteomes" id="UP000193827">
    <property type="component" value="Unassembled WGS sequence"/>
</dbReference>
<evidence type="ECO:0000256" key="4">
    <source>
        <dbReference type="ARBA" id="ARBA00023134"/>
    </source>
</evidence>
<keyword evidence="4" id="KW-0342">GTP-binding</keyword>
<comment type="subcellular location">
    <subcellularLocation>
        <location evidence="1">Membrane</location>
    </subcellularLocation>
</comment>
<evidence type="ECO:0000259" key="6">
    <source>
        <dbReference type="Pfam" id="PF00350"/>
    </source>
</evidence>
<dbReference type="SUPFAM" id="SSF52540">
    <property type="entry name" value="P-loop containing nucleoside triphosphate hydrolases"/>
    <property type="match status" value="1"/>
</dbReference>
<dbReference type="PANTHER" id="PTHR10465:SF0">
    <property type="entry name" value="SARCALUMENIN"/>
    <property type="match status" value="1"/>
</dbReference>
<evidence type="ECO:0000256" key="5">
    <source>
        <dbReference type="ARBA" id="ARBA00023136"/>
    </source>
</evidence>
<evidence type="ECO:0000313" key="7">
    <source>
        <dbReference type="EMBL" id="SLN53741.1"/>
    </source>
</evidence>
<evidence type="ECO:0000256" key="2">
    <source>
        <dbReference type="ARBA" id="ARBA00022741"/>
    </source>
</evidence>
<dbReference type="Pfam" id="PF00350">
    <property type="entry name" value="Dynamin_N"/>
    <property type="match status" value="1"/>
</dbReference>
<dbReference type="GO" id="GO:0016020">
    <property type="term" value="C:membrane"/>
    <property type="evidence" value="ECO:0007669"/>
    <property type="project" value="UniProtKB-SubCell"/>
</dbReference>
<dbReference type="AlphaFoldDB" id="A0A1Y5T6N0"/>
<dbReference type="PANTHER" id="PTHR10465">
    <property type="entry name" value="TRANSMEMBRANE GTPASE FZO1"/>
    <property type="match status" value="1"/>
</dbReference>
<evidence type="ECO:0000256" key="3">
    <source>
        <dbReference type="ARBA" id="ARBA00022801"/>
    </source>
</evidence>
<dbReference type="InterPro" id="IPR027094">
    <property type="entry name" value="Mitofusin_fam"/>
</dbReference>
<keyword evidence="3" id="KW-0378">Hydrolase</keyword>
<dbReference type="InterPro" id="IPR045063">
    <property type="entry name" value="Dynamin_N"/>
</dbReference>
<dbReference type="GO" id="GO:0005525">
    <property type="term" value="F:GTP binding"/>
    <property type="evidence" value="ECO:0007669"/>
    <property type="project" value="UniProtKB-KW"/>
</dbReference>
<reference evidence="7 8" key="1">
    <citation type="submission" date="2017-03" db="EMBL/GenBank/DDBJ databases">
        <authorList>
            <person name="Afonso C.L."/>
            <person name="Miller P.J."/>
            <person name="Scott M.A."/>
            <person name="Spackman E."/>
            <person name="Goraichik I."/>
            <person name="Dimitrov K.M."/>
            <person name="Suarez D.L."/>
            <person name="Swayne D.E."/>
        </authorList>
    </citation>
    <scope>NUCLEOTIDE SEQUENCE [LARGE SCALE GENOMIC DNA]</scope>
    <source>
        <strain evidence="7 8">CECT 8287</strain>
    </source>
</reference>
<name>A0A1Y5T6N0_9RHOB</name>
<dbReference type="InterPro" id="IPR027417">
    <property type="entry name" value="P-loop_NTPase"/>
</dbReference>
<dbReference type="OrthoDB" id="7927795at2"/>
<dbReference type="GO" id="GO:0003924">
    <property type="term" value="F:GTPase activity"/>
    <property type="evidence" value="ECO:0007669"/>
    <property type="project" value="InterPro"/>
</dbReference>
<organism evidence="7 8">
    <name type="scientific">Roseovarius litorisediminis</name>
    <dbReference type="NCBI Taxonomy" id="1312363"/>
    <lineage>
        <taxon>Bacteria</taxon>
        <taxon>Pseudomonadati</taxon>
        <taxon>Pseudomonadota</taxon>
        <taxon>Alphaproteobacteria</taxon>
        <taxon>Rhodobacterales</taxon>
        <taxon>Roseobacteraceae</taxon>
        <taxon>Roseovarius</taxon>
    </lineage>
</organism>
<dbReference type="RefSeq" id="WP_085893078.1">
    <property type="nucleotide sequence ID" value="NZ_FWFL01000007.1"/>
</dbReference>
<evidence type="ECO:0000256" key="1">
    <source>
        <dbReference type="ARBA" id="ARBA00004370"/>
    </source>
</evidence>
<sequence>MNIETNHTPATEIRASARPTNLTSGLEGLVDFAEASTKLEADLKSLSDMTGDGTTRVVDRLRKSLADFEPTITILGQVKSGKTSLVNAMTGWADLLPSDVNPWTTVVTSLHLKPGTKPASTGARFRFMTEEEWDRLSSKGGRIGELASRAGAESELQKISEQIESVREKARNRLGRKFELLLGEEHEYGYFDKNLLERYICLGDDFDTQDAPDDTADQGRFADITRSADLYLNCLTVPCGLCLRDTPGVNDTFMMREQITVQAIRDSRICVVVLSASQALTAVDMGLIRLISNLKSRDVLIFVNRIDELADPVTQIPEIEMSIKKTLRDKKGPEGVEIVFGSAFWASKVLSGDIENIPPAGKKALFDWAEAKLDPEKSETHPHNILWELSGIPALFRAISDRVVEDQGKPLLQKIASSAVTIATGQEAVRAMQIGGAETTETMNMQSAMAEFDTLVTQHTEALETDLQQMISGYHQRADKAHATFVERATQSLLAHLEAYGPQALWDYDPTGLRMLLRSAYLVFGSRAQKLASARYEAALIDVAELYSRAFGAAVEGIQIAVPPVPDLPAPVSIGQTIALDFTDGWWVSWWQRIRGYDAFSKRFQQLISSETEDFMTQIKSVQTEMIRTQIVSTLTEFFDDQRDILFEISTRRGNQNNLHELFVDGETSERLNRIEGLLETFRSCAA</sequence>
<dbReference type="EMBL" id="FWFL01000007">
    <property type="protein sequence ID" value="SLN53741.1"/>
    <property type="molecule type" value="Genomic_DNA"/>
</dbReference>
<accession>A0A1Y5T6N0</accession>
<gene>
    <name evidence="7" type="ORF">PEL8287_02856</name>
</gene>
<evidence type="ECO:0000313" key="8">
    <source>
        <dbReference type="Proteomes" id="UP000193827"/>
    </source>
</evidence>
<keyword evidence="2" id="KW-0547">Nucleotide-binding</keyword>
<proteinExistence type="predicted"/>
<feature type="domain" description="Dynamin N-terminal" evidence="6">
    <location>
        <begin position="72"/>
        <end position="304"/>
    </location>
</feature>
<dbReference type="Gene3D" id="3.40.50.300">
    <property type="entry name" value="P-loop containing nucleotide triphosphate hydrolases"/>
    <property type="match status" value="1"/>
</dbReference>
<keyword evidence="5" id="KW-0472">Membrane</keyword>
<protein>
    <submittedName>
        <fullName evidence="7">GTP-binding protein Der</fullName>
    </submittedName>
</protein>